<feature type="domain" description="HTH cro/C1-type" evidence="1">
    <location>
        <begin position="52"/>
        <end position="83"/>
    </location>
</feature>
<keyword evidence="3" id="KW-1185">Reference proteome</keyword>
<dbReference type="InterPro" id="IPR010982">
    <property type="entry name" value="Lambda_DNA-bd_dom_sf"/>
</dbReference>
<dbReference type="Pfam" id="PF01381">
    <property type="entry name" value="HTH_3"/>
    <property type="match status" value="1"/>
</dbReference>
<evidence type="ECO:0000313" key="2">
    <source>
        <dbReference type="EMBL" id="PZG49847.1"/>
    </source>
</evidence>
<sequence>MTVTWEFSDGPAEKALALAERWLAEQLGEGTPPPRPVRVACQSITTTRPSVLTARRQALGLTVRQLAARARIDPQVIAAAENGALAPGTAGYSRVSAVLTDLEVR</sequence>
<dbReference type="EMBL" id="POUA01000064">
    <property type="protein sequence ID" value="PZG49847.1"/>
    <property type="molecule type" value="Genomic_DNA"/>
</dbReference>
<dbReference type="CDD" id="cd00093">
    <property type="entry name" value="HTH_XRE"/>
    <property type="match status" value="1"/>
</dbReference>
<dbReference type="Gene3D" id="1.10.260.40">
    <property type="entry name" value="lambda repressor-like DNA-binding domains"/>
    <property type="match status" value="1"/>
</dbReference>
<protein>
    <recommendedName>
        <fullName evidence="1">HTH cro/C1-type domain-containing protein</fullName>
    </recommendedName>
</protein>
<proteinExistence type="predicted"/>
<accession>A0A2W2HV72</accession>
<dbReference type="PROSITE" id="PS50943">
    <property type="entry name" value="HTH_CROC1"/>
    <property type="match status" value="1"/>
</dbReference>
<evidence type="ECO:0000259" key="1">
    <source>
        <dbReference type="PROSITE" id="PS50943"/>
    </source>
</evidence>
<dbReference type="AlphaFoldDB" id="A0A2W2HV72"/>
<gene>
    <name evidence="2" type="ORF">C1I98_11060</name>
</gene>
<reference evidence="2 3" key="1">
    <citation type="submission" date="2018-01" db="EMBL/GenBank/DDBJ databases">
        <title>Draft genome sequence of Sphaerisporangium sp. 7K107.</title>
        <authorList>
            <person name="Sahin N."/>
            <person name="Saygin H."/>
            <person name="Ay H."/>
        </authorList>
    </citation>
    <scope>NUCLEOTIDE SEQUENCE [LARGE SCALE GENOMIC DNA]</scope>
    <source>
        <strain evidence="2 3">7K107</strain>
    </source>
</reference>
<dbReference type="InterPro" id="IPR001387">
    <property type="entry name" value="Cro/C1-type_HTH"/>
</dbReference>
<comment type="caution">
    <text evidence="2">The sequence shown here is derived from an EMBL/GenBank/DDBJ whole genome shotgun (WGS) entry which is preliminary data.</text>
</comment>
<dbReference type="SUPFAM" id="SSF47413">
    <property type="entry name" value="lambda repressor-like DNA-binding domains"/>
    <property type="match status" value="1"/>
</dbReference>
<organism evidence="2 3">
    <name type="scientific">Spongiactinospora gelatinilytica</name>
    <dbReference type="NCBI Taxonomy" id="2666298"/>
    <lineage>
        <taxon>Bacteria</taxon>
        <taxon>Bacillati</taxon>
        <taxon>Actinomycetota</taxon>
        <taxon>Actinomycetes</taxon>
        <taxon>Streptosporangiales</taxon>
        <taxon>Streptosporangiaceae</taxon>
        <taxon>Spongiactinospora</taxon>
    </lineage>
</organism>
<dbReference type="Proteomes" id="UP000248544">
    <property type="component" value="Unassembled WGS sequence"/>
</dbReference>
<dbReference type="GO" id="GO:0003677">
    <property type="term" value="F:DNA binding"/>
    <property type="evidence" value="ECO:0007669"/>
    <property type="project" value="InterPro"/>
</dbReference>
<evidence type="ECO:0000313" key="3">
    <source>
        <dbReference type="Proteomes" id="UP000248544"/>
    </source>
</evidence>
<dbReference type="SMART" id="SM00530">
    <property type="entry name" value="HTH_XRE"/>
    <property type="match status" value="1"/>
</dbReference>
<name>A0A2W2HV72_9ACTN</name>